<organism evidence="1">
    <name type="scientific">uncultured Caudovirales phage</name>
    <dbReference type="NCBI Taxonomy" id="2100421"/>
    <lineage>
        <taxon>Viruses</taxon>
        <taxon>Duplodnaviria</taxon>
        <taxon>Heunggongvirae</taxon>
        <taxon>Uroviricota</taxon>
        <taxon>Caudoviricetes</taxon>
        <taxon>Peduoviridae</taxon>
        <taxon>Maltschvirus</taxon>
        <taxon>Maltschvirus maltsch</taxon>
    </lineage>
</organism>
<evidence type="ECO:0000313" key="1">
    <source>
        <dbReference type="EMBL" id="CAB4151719.1"/>
    </source>
</evidence>
<proteinExistence type="predicted"/>
<reference evidence="1" key="1">
    <citation type="submission" date="2020-04" db="EMBL/GenBank/DDBJ databases">
        <authorList>
            <person name="Chiriac C."/>
            <person name="Salcher M."/>
            <person name="Ghai R."/>
            <person name="Kavagutti S V."/>
        </authorList>
    </citation>
    <scope>NUCLEOTIDE SEQUENCE</scope>
</reference>
<dbReference type="InterPro" id="IPR021130">
    <property type="entry name" value="PRib-ATP_PPHydrolase-like"/>
</dbReference>
<gene>
    <name evidence="1" type="ORF">UFOVP597_31</name>
</gene>
<accession>A0A6J5N7L5</accession>
<sequence length="102" mass="11485">MNAVKNESELNVINWASDRNLLKYDNRFVQLAKVMEELGELAKAMLENDQSKIIDSLGDTNVTLIILANQLKLSLGECLEIAFDEIKNRKGETINGTFIKKS</sequence>
<dbReference type="EMBL" id="LR796564">
    <property type="protein sequence ID" value="CAB4151719.1"/>
    <property type="molecule type" value="Genomic_DNA"/>
</dbReference>
<dbReference type="Pfam" id="PF01503">
    <property type="entry name" value="PRA-PH"/>
    <property type="match status" value="1"/>
</dbReference>
<dbReference type="Gene3D" id="1.10.287.1080">
    <property type="entry name" value="MazG-like"/>
    <property type="match status" value="1"/>
</dbReference>
<protein>
    <submittedName>
        <fullName evidence="1">NTP-PPase_u3 domain containing protein</fullName>
    </submittedName>
</protein>
<dbReference type="CDD" id="cd11540">
    <property type="entry name" value="NTP-PPase_u3"/>
    <property type="match status" value="1"/>
</dbReference>
<dbReference type="SUPFAM" id="SSF101386">
    <property type="entry name" value="all-alpha NTP pyrophosphatases"/>
    <property type="match status" value="1"/>
</dbReference>
<name>A0A6J5N7L5_9CAUD</name>